<keyword evidence="3" id="KW-1185">Reference proteome</keyword>
<comment type="caution">
    <text evidence="2">The sequence shown here is derived from an EMBL/GenBank/DDBJ whole genome shotgun (WGS) entry which is preliminary data.</text>
</comment>
<proteinExistence type="predicted"/>
<evidence type="ECO:0000256" key="1">
    <source>
        <dbReference type="SAM" id="SignalP"/>
    </source>
</evidence>
<accession>A0A848L1F4</accession>
<evidence type="ECO:0000313" key="3">
    <source>
        <dbReference type="Proteomes" id="UP000550729"/>
    </source>
</evidence>
<gene>
    <name evidence="2" type="ORF">HH308_24025</name>
</gene>
<sequence>MIKKFALVSALAIALSAPGLATASVAEPTSGDTVTYEFVSDVPDNQGSNWYDADNDMSTFSNTHLPKYNAKNGHYWGTQSFTSRSTYQLTAASIQTSGYYAQCFVSINGVQVSENHASGKYAMAVC</sequence>
<dbReference type="Proteomes" id="UP000550729">
    <property type="component" value="Unassembled WGS sequence"/>
</dbReference>
<dbReference type="EMBL" id="JABBNB010000033">
    <property type="protein sequence ID" value="NMO04292.1"/>
    <property type="molecule type" value="Genomic_DNA"/>
</dbReference>
<organism evidence="2 3">
    <name type="scientific">Gordonia asplenii</name>
    <dbReference type="NCBI Taxonomy" id="2725283"/>
    <lineage>
        <taxon>Bacteria</taxon>
        <taxon>Bacillati</taxon>
        <taxon>Actinomycetota</taxon>
        <taxon>Actinomycetes</taxon>
        <taxon>Mycobacteriales</taxon>
        <taxon>Gordoniaceae</taxon>
        <taxon>Gordonia</taxon>
    </lineage>
</organism>
<dbReference type="InterPro" id="IPR038468">
    <property type="entry name" value="MmpS_C"/>
</dbReference>
<reference evidence="2 3" key="1">
    <citation type="submission" date="2020-04" db="EMBL/GenBank/DDBJ databases">
        <title>Gordonia sp. nov. TBRC 11910.</title>
        <authorList>
            <person name="Suriyachadkun C."/>
        </authorList>
    </citation>
    <scope>NUCLEOTIDE SEQUENCE [LARGE SCALE GENOMIC DNA]</scope>
    <source>
        <strain evidence="2 3">TBRC 11910</strain>
    </source>
</reference>
<feature type="signal peptide" evidence="1">
    <location>
        <begin position="1"/>
        <end position="23"/>
    </location>
</feature>
<dbReference type="Gene3D" id="2.60.40.2880">
    <property type="entry name" value="MmpS1-5, C-terminal soluble domain"/>
    <property type="match status" value="1"/>
</dbReference>
<name>A0A848L1F4_9ACTN</name>
<protein>
    <submittedName>
        <fullName evidence="2">Uncharacterized protein</fullName>
    </submittedName>
</protein>
<keyword evidence="1" id="KW-0732">Signal</keyword>
<evidence type="ECO:0000313" key="2">
    <source>
        <dbReference type="EMBL" id="NMO04292.1"/>
    </source>
</evidence>
<dbReference type="AlphaFoldDB" id="A0A848L1F4"/>
<feature type="chain" id="PRO_5038821828" evidence="1">
    <location>
        <begin position="24"/>
        <end position="126"/>
    </location>
</feature>
<dbReference type="RefSeq" id="WP_170196795.1">
    <property type="nucleotide sequence ID" value="NZ_JABBNB010000033.1"/>
</dbReference>